<accession>A1K980</accession>
<dbReference type="AlphaFoldDB" id="A1K980"/>
<dbReference type="Proteomes" id="UP000002588">
    <property type="component" value="Chromosome"/>
</dbReference>
<evidence type="ECO:0000313" key="3">
    <source>
        <dbReference type="EMBL" id="CAL95385.1"/>
    </source>
</evidence>
<dbReference type="eggNOG" id="ENOG50332CC">
    <property type="taxonomic scope" value="Bacteria"/>
</dbReference>
<name>A1K980_AZOSB</name>
<proteinExistence type="predicted"/>
<feature type="region of interest" description="Disordered" evidence="1">
    <location>
        <begin position="167"/>
        <end position="190"/>
    </location>
</feature>
<evidence type="ECO:0000313" key="4">
    <source>
        <dbReference type="Proteomes" id="UP000002588"/>
    </source>
</evidence>
<dbReference type="RefSeq" id="WP_011766495.1">
    <property type="nucleotide sequence ID" value="NC_008702.1"/>
</dbReference>
<sequence>MPDLRPICLALVLALALQGCVTAPPAEPPPPHRAAPSADTRATPARVLDWYHGLGDVDAQELARLRRQYADRATDPEVQARQALLALHPAAPALARARSLLEGLLANPAAEARELQPLARVLLEQVAERQRLDGLAQRQLQQAERSSQQLRELQQLNSDLQGKLDALSEIERSLSGGATRPPVPEPDRPR</sequence>
<evidence type="ECO:0000256" key="1">
    <source>
        <dbReference type="SAM" id="MobiDB-lite"/>
    </source>
</evidence>
<evidence type="ECO:0000256" key="2">
    <source>
        <dbReference type="SAM" id="SignalP"/>
    </source>
</evidence>
<dbReference type="STRING" id="62928.azo2769"/>
<dbReference type="EMBL" id="AM406670">
    <property type="protein sequence ID" value="CAL95385.1"/>
    <property type="molecule type" value="Genomic_DNA"/>
</dbReference>
<dbReference type="HOGENOM" id="CLU_1425363_0_0_4"/>
<dbReference type="PROSITE" id="PS51257">
    <property type="entry name" value="PROKAR_LIPOPROTEIN"/>
    <property type="match status" value="1"/>
</dbReference>
<keyword evidence="2" id="KW-0732">Signal</keyword>
<reference evidence="3 4" key="1">
    <citation type="journal article" date="2006" name="Nat. Biotechnol.">
        <title>Complete genome of the mutualistic, N2-fixing grass endophyte Azoarcus sp. strain BH72.</title>
        <authorList>
            <person name="Krause A."/>
            <person name="Ramakumar A."/>
            <person name="Bartels D."/>
            <person name="Battistoni F."/>
            <person name="Bekel T."/>
            <person name="Boch J."/>
            <person name="Boehm M."/>
            <person name="Friedrich F."/>
            <person name="Hurek T."/>
            <person name="Krause L."/>
            <person name="Linke B."/>
            <person name="McHardy A.C."/>
            <person name="Sarkar A."/>
            <person name="Schneiker S."/>
            <person name="Syed A.A."/>
            <person name="Thauer R."/>
            <person name="Vorhoelter F.-J."/>
            <person name="Weidner S."/>
            <person name="Puehler A."/>
            <person name="Reinhold-Hurek B."/>
            <person name="Kaiser O."/>
            <person name="Goesmann A."/>
        </authorList>
    </citation>
    <scope>NUCLEOTIDE SEQUENCE [LARGE SCALE GENOMIC DNA]</scope>
    <source>
        <strain evidence="3 4">BH72</strain>
    </source>
</reference>
<feature type="signal peptide" evidence="2">
    <location>
        <begin position="1"/>
        <end position="23"/>
    </location>
</feature>
<gene>
    <name evidence="3" type="ordered locus">azo2769</name>
</gene>
<dbReference type="KEGG" id="azo:azo2769"/>
<keyword evidence="4" id="KW-1185">Reference proteome</keyword>
<feature type="chain" id="PRO_5002636135" evidence="2">
    <location>
        <begin position="24"/>
        <end position="190"/>
    </location>
</feature>
<organism evidence="3 4">
    <name type="scientific">Azoarcus sp. (strain BH72)</name>
    <dbReference type="NCBI Taxonomy" id="418699"/>
    <lineage>
        <taxon>Bacteria</taxon>
        <taxon>Pseudomonadati</taxon>
        <taxon>Pseudomonadota</taxon>
        <taxon>Betaproteobacteria</taxon>
        <taxon>Rhodocyclales</taxon>
        <taxon>Zoogloeaceae</taxon>
        <taxon>Azoarcus</taxon>
    </lineage>
</organism>
<protein>
    <submittedName>
        <fullName evidence="3">Conserved hypothetical secreted protein</fullName>
    </submittedName>
</protein>